<keyword evidence="4" id="KW-0732">Signal</keyword>
<dbReference type="GO" id="GO:0030288">
    <property type="term" value="C:outer membrane-bounded periplasmic space"/>
    <property type="evidence" value="ECO:0007669"/>
    <property type="project" value="TreeGrafter"/>
</dbReference>
<evidence type="ECO:0000313" key="6">
    <source>
        <dbReference type="EMBL" id="TXJ13446.1"/>
    </source>
</evidence>
<dbReference type="Gene3D" id="3.40.190.10">
    <property type="entry name" value="Periplasmic binding protein-like II"/>
    <property type="match status" value="1"/>
</dbReference>
<dbReference type="PROSITE" id="PS51257">
    <property type="entry name" value="PROKAR_LIPOPROTEIN"/>
    <property type="match status" value="1"/>
</dbReference>
<evidence type="ECO:0000256" key="1">
    <source>
        <dbReference type="ARBA" id="ARBA00004196"/>
    </source>
</evidence>
<dbReference type="GO" id="GO:0043190">
    <property type="term" value="C:ATP-binding cassette (ABC) transporter complex"/>
    <property type="evidence" value="ECO:0007669"/>
    <property type="project" value="InterPro"/>
</dbReference>
<dbReference type="InterPro" id="IPR030678">
    <property type="entry name" value="Peptide/Ni-bd"/>
</dbReference>
<organism evidence="6 7">
    <name type="scientific">Brachyspira aalborgi</name>
    <dbReference type="NCBI Taxonomy" id="29522"/>
    <lineage>
        <taxon>Bacteria</taxon>
        <taxon>Pseudomonadati</taxon>
        <taxon>Spirochaetota</taxon>
        <taxon>Spirochaetia</taxon>
        <taxon>Brachyspirales</taxon>
        <taxon>Brachyspiraceae</taxon>
        <taxon>Brachyspira</taxon>
    </lineage>
</organism>
<gene>
    <name evidence="6" type="ORF">EPJ80_01510</name>
</gene>
<dbReference type="PIRSF" id="PIRSF002741">
    <property type="entry name" value="MppA"/>
    <property type="match status" value="1"/>
</dbReference>
<dbReference type="Proteomes" id="UP000325116">
    <property type="component" value="Unassembled WGS sequence"/>
</dbReference>
<feature type="domain" description="Solute-binding protein family 5" evidence="5">
    <location>
        <begin position="74"/>
        <end position="458"/>
    </location>
</feature>
<protein>
    <submittedName>
        <fullName evidence="6">Peptide ABC transporter substrate-binding protein</fullName>
    </submittedName>
</protein>
<evidence type="ECO:0000256" key="4">
    <source>
        <dbReference type="ARBA" id="ARBA00022729"/>
    </source>
</evidence>
<dbReference type="InterPro" id="IPR023765">
    <property type="entry name" value="SBP_5_CS"/>
</dbReference>
<dbReference type="PANTHER" id="PTHR30290">
    <property type="entry name" value="PERIPLASMIC BINDING COMPONENT OF ABC TRANSPORTER"/>
    <property type="match status" value="1"/>
</dbReference>
<evidence type="ECO:0000256" key="3">
    <source>
        <dbReference type="ARBA" id="ARBA00022448"/>
    </source>
</evidence>
<accession>A0A5C8CKJ3</accession>
<dbReference type="Gene3D" id="3.90.76.10">
    <property type="entry name" value="Dipeptide-binding Protein, Domain 1"/>
    <property type="match status" value="1"/>
</dbReference>
<comment type="caution">
    <text evidence="6">The sequence shown here is derived from an EMBL/GenBank/DDBJ whole genome shotgun (WGS) entry which is preliminary data.</text>
</comment>
<dbReference type="Pfam" id="PF00496">
    <property type="entry name" value="SBP_bac_5"/>
    <property type="match status" value="1"/>
</dbReference>
<dbReference type="InterPro" id="IPR039424">
    <property type="entry name" value="SBP_5"/>
</dbReference>
<dbReference type="AlphaFoldDB" id="A0A5C8CKJ3"/>
<proteinExistence type="inferred from homology"/>
<dbReference type="CDD" id="cd08504">
    <property type="entry name" value="PBP2_OppA"/>
    <property type="match status" value="1"/>
</dbReference>
<evidence type="ECO:0000256" key="2">
    <source>
        <dbReference type="ARBA" id="ARBA00005695"/>
    </source>
</evidence>
<dbReference type="FunFam" id="3.10.105.10:FF:000001">
    <property type="entry name" value="Oligopeptide ABC transporter, oligopeptide-binding protein"/>
    <property type="match status" value="1"/>
</dbReference>
<dbReference type="SUPFAM" id="SSF53850">
    <property type="entry name" value="Periplasmic binding protein-like II"/>
    <property type="match status" value="1"/>
</dbReference>
<dbReference type="PROSITE" id="PS01040">
    <property type="entry name" value="SBP_BACTERIAL_5"/>
    <property type="match status" value="1"/>
</dbReference>
<comment type="subcellular location">
    <subcellularLocation>
        <location evidence="1">Cell envelope</location>
    </subcellularLocation>
</comment>
<dbReference type="RefSeq" id="WP_021959488.1">
    <property type="nucleotide sequence ID" value="NZ_SAXT01000001.1"/>
</dbReference>
<dbReference type="PANTHER" id="PTHR30290:SF10">
    <property type="entry name" value="PERIPLASMIC OLIGOPEPTIDE-BINDING PROTEIN-RELATED"/>
    <property type="match status" value="1"/>
</dbReference>
<dbReference type="InterPro" id="IPR000914">
    <property type="entry name" value="SBP_5_dom"/>
</dbReference>
<sequence>MTYKFFTKTLILLMLLSSCNNIKENKKEIKDEITVNLEYELKTIDPTLNSSSYGFIYINHAFEGLLNKDTNNNIIEGVANKWEISKDNLVYTFHLRDNAKWSDGKKVTAGDFLYSLRRAVNPETASPMSYLMEYIKNAKDITKGLKSVESLGVIAADENTLIIELEAPTLYFLDIVASGGIYVPVREDIIELYKDDWTWKAETYIGNGAYKMVERKPDELIAFEINTNYWDYKNQVAKRINFVLMADEYIALNSVRTGDVDFSITAPPIGEIENLIKDGLMAVSDIIGCYYIDVNTKDKALSDKRVRKALSLAIDRNYIARNIGHGKLIATGGFVPPVVKGLNKSFREESGDYIDINNYAKNIEEAKRLMAEAGYPNGENFPTIELNVGAGFYTTVMEAVQDMWKKNLNVDLRLRTVESKISLPLREAGNYQMVRASWTGDYNDPLTMLQIMTSDSDFNYGGFSNERYDNLIEYARTSIDAEKRMEALREAEAILFDEVPIIPFIYRTDFLVVSPKLKNYTDEPLGRYKFNYAYIEK</sequence>
<evidence type="ECO:0000313" key="7">
    <source>
        <dbReference type="Proteomes" id="UP000325116"/>
    </source>
</evidence>
<dbReference type="Gene3D" id="3.10.105.10">
    <property type="entry name" value="Dipeptide-binding Protein, Domain 3"/>
    <property type="match status" value="1"/>
</dbReference>
<dbReference type="GO" id="GO:1904680">
    <property type="term" value="F:peptide transmembrane transporter activity"/>
    <property type="evidence" value="ECO:0007669"/>
    <property type="project" value="TreeGrafter"/>
</dbReference>
<dbReference type="FunFam" id="3.90.76.10:FF:000001">
    <property type="entry name" value="Oligopeptide ABC transporter substrate-binding protein"/>
    <property type="match status" value="1"/>
</dbReference>
<evidence type="ECO:0000259" key="5">
    <source>
        <dbReference type="Pfam" id="PF00496"/>
    </source>
</evidence>
<name>A0A5C8CKJ3_9SPIR</name>
<dbReference type="EMBL" id="SAXT01000001">
    <property type="protein sequence ID" value="TXJ13446.1"/>
    <property type="molecule type" value="Genomic_DNA"/>
</dbReference>
<comment type="similarity">
    <text evidence="2">Belongs to the bacterial solute-binding protein 5 family.</text>
</comment>
<dbReference type="GO" id="GO:0015833">
    <property type="term" value="P:peptide transport"/>
    <property type="evidence" value="ECO:0007669"/>
    <property type="project" value="TreeGrafter"/>
</dbReference>
<reference evidence="6 7" key="1">
    <citation type="journal article" date="1992" name="Lakartidningen">
        <title>[Penicillin V and not amoxicillin is the first choice preparation in acute otitis].</title>
        <authorList>
            <person name="Kamme C."/>
            <person name="Lundgren K."/>
            <person name="Prellner K."/>
        </authorList>
    </citation>
    <scope>NUCLEOTIDE SEQUENCE [LARGE SCALE GENOMIC DNA]</scope>
    <source>
        <strain evidence="6 7">W1</strain>
    </source>
</reference>
<keyword evidence="3" id="KW-0813">Transport</keyword>